<comment type="caution">
    <text evidence="1">The sequence shown here is derived from an EMBL/GenBank/DDBJ whole genome shotgun (WGS) entry which is preliminary data.</text>
</comment>
<dbReference type="Proteomes" id="UP001160334">
    <property type="component" value="Unassembled WGS sequence"/>
</dbReference>
<name>A0ABT6M7Y2_9NOCA</name>
<evidence type="ECO:0000313" key="2">
    <source>
        <dbReference type="Proteomes" id="UP001160334"/>
    </source>
</evidence>
<organism evidence="1 2">
    <name type="scientific">Prescottella agglutinans</name>
    <dbReference type="NCBI Taxonomy" id="1644129"/>
    <lineage>
        <taxon>Bacteria</taxon>
        <taxon>Bacillati</taxon>
        <taxon>Actinomycetota</taxon>
        <taxon>Actinomycetes</taxon>
        <taxon>Mycobacteriales</taxon>
        <taxon>Nocardiaceae</taxon>
        <taxon>Prescottella</taxon>
    </lineage>
</organism>
<reference evidence="1 2" key="1">
    <citation type="submission" date="2023-04" db="EMBL/GenBank/DDBJ databases">
        <title>Forest soil microbial communities from Buena Vista Peninsula, Colon Province, Panama.</title>
        <authorList>
            <person name="Bouskill N."/>
        </authorList>
    </citation>
    <scope>NUCLEOTIDE SEQUENCE [LARGE SCALE GENOMIC DNA]</scope>
    <source>
        <strain evidence="1 2">CFH S0262</strain>
    </source>
</reference>
<dbReference type="EMBL" id="JARXVC010000002">
    <property type="protein sequence ID" value="MDH6279534.1"/>
    <property type="molecule type" value="Genomic_DNA"/>
</dbReference>
<dbReference type="RefSeq" id="WP_280758934.1">
    <property type="nucleotide sequence ID" value="NZ_JARXVC010000002.1"/>
</dbReference>
<proteinExistence type="predicted"/>
<evidence type="ECO:0008006" key="3">
    <source>
        <dbReference type="Google" id="ProtNLM"/>
    </source>
</evidence>
<accession>A0ABT6M7Y2</accession>
<evidence type="ECO:0000313" key="1">
    <source>
        <dbReference type="EMBL" id="MDH6279534.1"/>
    </source>
</evidence>
<sequence length="229" mass="24313">MPTTIWPSIRSRVVRVTSLDACGAPRIGQKSTAVSEGHISIKLSPQYEDGEETNQKNAAGKLIVIDKALDQLKYFNFEIVFAQVNPDIFNQVTGQPIVLDHAGNAVGVRIGATVEANCAVETWTDVPNTACGPDGKSFGYALVPWIKGGRLGDFSFENALANFTLTGRTESNSQWGTGPYKVVLNEPVAPATEPVAGKLLTAIAADQHFHMEPTTVAPPAVTVGAVPLA</sequence>
<gene>
    <name evidence="1" type="ORF">M2280_000743</name>
</gene>
<keyword evidence="2" id="KW-1185">Reference proteome</keyword>
<protein>
    <recommendedName>
        <fullName evidence="3">Major tail protein</fullName>
    </recommendedName>
</protein>